<feature type="transmembrane region" description="Helical" evidence="10">
    <location>
        <begin position="209"/>
        <end position="233"/>
    </location>
</feature>
<dbReference type="EC" id="3.4.21.89" evidence="12"/>
<dbReference type="RefSeq" id="WP_248908768.1">
    <property type="nucleotide sequence ID" value="NZ_CP109979.1"/>
</dbReference>
<evidence type="ECO:0000256" key="10">
    <source>
        <dbReference type="SAM" id="Phobius"/>
    </source>
</evidence>
<reference evidence="12 13" key="1">
    <citation type="journal article" date="2019" name="Int. J. Syst. Evol. Microbiol.">
        <title>The Global Catalogue of Microorganisms (GCM) 10K type strain sequencing project: providing services to taxonomists for standard genome sequencing and annotation.</title>
        <authorList>
            <consortium name="The Broad Institute Genomics Platform"/>
            <consortium name="The Broad Institute Genome Sequencing Center for Infectious Disease"/>
            <person name="Wu L."/>
            <person name="Ma J."/>
        </authorList>
    </citation>
    <scope>NUCLEOTIDE SEQUENCE [LARGE SCALE GENOMIC DNA]</scope>
    <source>
        <strain evidence="12 13">RDMS1</strain>
    </source>
</reference>
<feature type="transmembrane region" description="Helical" evidence="10">
    <location>
        <begin position="344"/>
        <end position="367"/>
    </location>
</feature>
<keyword evidence="7 10" id="KW-1133">Transmembrane helix</keyword>
<comment type="subcellular location">
    <subcellularLocation>
        <location evidence="1">Endoplasmic reticulum membrane</location>
        <topology evidence="1">Single-pass type II membrane protein</topology>
    </subcellularLocation>
</comment>
<feature type="transmembrane region" description="Helical" evidence="10">
    <location>
        <begin position="168"/>
        <end position="188"/>
    </location>
</feature>
<dbReference type="NCBIfam" id="TIGR02228">
    <property type="entry name" value="sigpep_I_arch"/>
    <property type="match status" value="1"/>
</dbReference>
<evidence type="ECO:0000256" key="4">
    <source>
        <dbReference type="ARBA" id="ARBA00022801"/>
    </source>
</evidence>
<evidence type="ECO:0000256" key="1">
    <source>
        <dbReference type="ARBA" id="ARBA00004648"/>
    </source>
</evidence>
<feature type="transmembrane region" description="Helical" evidence="10">
    <location>
        <begin position="12"/>
        <end position="36"/>
    </location>
</feature>
<dbReference type="Pfam" id="PF10502">
    <property type="entry name" value="Peptidase_S26"/>
    <property type="match status" value="1"/>
</dbReference>
<name>A0ABD5YP45_9EURY</name>
<evidence type="ECO:0000256" key="7">
    <source>
        <dbReference type="ARBA" id="ARBA00022989"/>
    </source>
</evidence>
<keyword evidence="2" id="KW-0645">Protease</keyword>
<dbReference type="AlphaFoldDB" id="A0ABD5YP45"/>
<evidence type="ECO:0000256" key="8">
    <source>
        <dbReference type="ARBA" id="ARBA00023136"/>
    </source>
</evidence>
<dbReference type="PROSITE" id="PS00501">
    <property type="entry name" value="SPASE_I_1"/>
    <property type="match status" value="1"/>
</dbReference>
<keyword evidence="4 12" id="KW-0378">Hydrolase</keyword>
<keyword evidence="8 10" id="KW-0472">Membrane</keyword>
<proteinExistence type="predicted"/>
<evidence type="ECO:0000259" key="11">
    <source>
        <dbReference type="Pfam" id="PF10502"/>
    </source>
</evidence>
<dbReference type="SUPFAM" id="SSF51306">
    <property type="entry name" value="LexA/Signal peptidase"/>
    <property type="match status" value="1"/>
</dbReference>
<evidence type="ECO:0000256" key="5">
    <source>
        <dbReference type="ARBA" id="ARBA00022824"/>
    </source>
</evidence>
<dbReference type="GeneID" id="76200921"/>
<comment type="caution">
    <text evidence="12">The sequence shown here is derived from an EMBL/GenBank/DDBJ whole genome shotgun (WGS) entry which is preliminary data.</text>
</comment>
<keyword evidence="6" id="KW-0735">Signal-anchor</keyword>
<sequence>MVRHRVWTALQVILILAVVAITIGQFIGQPVLLAYVTSDSMEPTLSTGDGYVVLPSVVTGPVETDDIVVFHAKTLHGGGGALTTHRVVDKTDRGVITKGDKNSITDQSGGEPPVKQRQIVGQAVLLGRQPVVIPHLGTAFTGIRSSVKSAQRSLSIALGTRALLGTQGLAYLLFGLGGLLYAGSMIAEQDSGPNVRRTRNRRRSRNRRISKRLVGIALGCLLVVSITITMTVAGGVHNFNVVSAERDVKGPSVIPAGQSEQLNYSVPNGGVIPVVAYIEPANDGEGMKTPKHGIFVPPGERQTVSVELSAPEQTGHYSRPIVEHRYLAILPQTWIHQLYLLHPWLPVIVIDALVLGVFLSIALPLLGRGTIRPRSTRSSITRRIKRRLRF</sequence>
<dbReference type="InterPro" id="IPR036286">
    <property type="entry name" value="LexA/Signal_pep-like_sf"/>
</dbReference>
<keyword evidence="5" id="KW-0256">Endoplasmic reticulum</keyword>
<evidence type="ECO:0000256" key="6">
    <source>
        <dbReference type="ARBA" id="ARBA00022968"/>
    </source>
</evidence>
<organism evidence="12 13">
    <name type="scientific">Halocatena marina</name>
    <dbReference type="NCBI Taxonomy" id="2934937"/>
    <lineage>
        <taxon>Archaea</taxon>
        <taxon>Methanobacteriati</taxon>
        <taxon>Methanobacteriota</taxon>
        <taxon>Stenosarchaea group</taxon>
        <taxon>Halobacteria</taxon>
        <taxon>Halobacteriales</taxon>
        <taxon>Natronomonadaceae</taxon>
        <taxon>Halocatena</taxon>
    </lineage>
</organism>
<dbReference type="GO" id="GO:0006508">
    <property type="term" value="P:proteolysis"/>
    <property type="evidence" value="ECO:0007669"/>
    <property type="project" value="UniProtKB-KW"/>
</dbReference>
<evidence type="ECO:0000256" key="3">
    <source>
        <dbReference type="ARBA" id="ARBA00022692"/>
    </source>
</evidence>
<evidence type="ECO:0000313" key="13">
    <source>
        <dbReference type="Proteomes" id="UP001596417"/>
    </source>
</evidence>
<protein>
    <submittedName>
        <fullName evidence="12">Signal peptidase I</fullName>
        <ecNumber evidence="12">3.4.21.89</ecNumber>
    </submittedName>
</protein>
<accession>A0ABD5YP45</accession>
<dbReference type="InterPro" id="IPR019533">
    <property type="entry name" value="Peptidase_S26"/>
</dbReference>
<evidence type="ECO:0000313" key="12">
    <source>
        <dbReference type="EMBL" id="MFC7191204.1"/>
    </source>
</evidence>
<comment type="function">
    <text evidence="9">Catalytic component of the signal peptidase complex (SPC) which catalyzes the cleavage of N-terminal signal sequences from nascent proteins as they are translocated into the lumen of the endoplasmic reticulum. Specifically cleaves N-terminal signal peptides that contain a hydrophobic alpha-helix (h-region) shorter than 18-20 amino acids.</text>
</comment>
<evidence type="ECO:0000256" key="2">
    <source>
        <dbReference type="ARBA" id="ARBA00022670"/>
    </source>
</evidence>
<evidence type="ECO:0000256" key="9">
    <source>
        <dbReference type="ARBA" id="ARBA00045533"/>
    </source>
</evidence>
<dbReference type="Proteomes" id="UP001596417">
    <property type="component" value="Unassembled WGS sequence"/>
</dbReference>
<dbReference type="GO" id="GO:0009003">
    <property type="term" value="F:signal peptidase activity"/>
    <property type="evidence" value="ECO:0007669"/>
    <property type="project" value="UniProtKB-EC"/>
</dbReference>
<dbReference type="InterPro" id="IPR001733">
    <property type="entry name" value="Peptidase_S26B"/>
</dbReference>
<dbReference type="CDD" id="cd06530">
    <property type="entry name" value="S26_SPase_I"/>
    <property type="match status" value="1"/>
</dbReference>
<feature type="domain" description="Peptidase S26" evidence="11">
    <location>
        <begin position="9"/>
        <end position="74"/>
    </location>
</feature>
<dbReference type="EMBL" id="JBHTAX010000001">
    <property type="protein sequence ID" value="MFC7191204.1"/>
    <property type="molecule type" value="Genomic_DNA"/>
</dbReference>
<keyword evidence="3 10" id="KW-0812">Transmembrane</keyword>
<gene>
    <name evidence="12" type="ORF">ACFQL7_16275</name>
</gene>
<dbReference type="InterPro" id="IPR019756">
    <property type="entry name" value="Pept_S26A_signal_pept_1_Ser-AS"/>
</dbReference>
<keyword evidence="13" id="KW-1185">Reference proteome</keyword>